<dbReference type="Proteomes" id="UP000295573">
    <property type="component" value="Unassembled WGS sequence"/>
</dbReference>
<name>A0A4R2IWI6_9ACTN</name>
<evidence type="ECO:0000313" key="1">
    <source>
        <dbReference type="EMBL" id="TCO50171.1"/>
    </source>
</evidence>
<comment type="caution">
    <text evidence="1">The sequence shown here is derived from an EMBL/GenBank/DDBJ whole genome shotgun (WGS) entry which is preliminary data.</text>
</comment>
<accession>A0A4R2IWI6</accession>
<sequence length="90" mass="9664">MFEWDANGDGYLDTDARASVDNYRPVWVKLARSGTSFSASYSYDGQNYIPIGAPVTLTSAAATQDAGIFSTSHDVTRSAINQFDSVVFAG</sequence>
<organism evidence="1 2">
    <name type="scientific">Kribbella antiqua</name>
    <dbReference type="NCBI Taxonomy" id="2512217"/>
    <lineage>
        <taxon>Bacteria</taxon>
        <taxon>Bacillati</taxon>
        <taxon>Actinomycetota</taxon>
        <taxon>Actinomycetes</taxon>
        <taxon>Propionibacteriales</taxon>
        <taxon>Kribbellaceae</taxon>
        <taxon>Kribbella</taxon>
    </lineage>
</organism>
<keyword evidence="2" id="KW-1185">Reference proteome</keyword>
<dbReference type="RefSeq" id="WP_199236856.1">
    <property type="nucleotide sequence ID" value="NZ_SLWR01000002.1"/>
</dbReference>
<evidence type="ECO:0000313" key="2">
    <source>
        <dbReference type="Proteomes" id="UP000295573"/>
    </source>
</evidence>
<proteinExistence type="predicted"/>
<dbReference type="EMBL" id="SLWR01000002">
    <property type="protein sequence ID" value="TCO50171.1"/>
    <property type="molecule type" value="Genomic_DNA"/>
</dbReference>
<protein>
    <submittedName>
        <fullName evidence="1">Uncharacterized protein</fullName>
    </submittedName>
</protein>
<gene>
    <name evidence="1" type="ORF">EV646_102245</name>
</gene>
<reference evidence="1 2" key="1">
    <citation type="journal article" date="2015" name="Stand. Genomic Sci.">
        <title>Genomic Encyclopedia of Bacterial and Archaeal Type Strains, Phase III: the genomes of soil and plant-associated and newly described type strains.</title>
        <authorList>
            <person name="Whitman W.B."/>
            <person name="Woyke T."/>
            <person name="Klenk H.P."/>
            <person name="Zhou Y."/>
            <person name="Lilburn T.G."/>
            <person name="Beck B.J."/>
            <person name="De Vos P."/>
            <person name="Vandamme P."/>
            <person name="Eisen J.A."/>
            <person name="Garrity G."/>
            <person name="Hugenholtz P."/>
            <person name="Kyrpides N.C."/>
        </authorList>
    </citation>
    <scope>NUCLEOTIDE SEQUENCE [LARGE SCALE GENOMIC DNA]</scope>
    <source>
        <strain evidence="1 2">VKM Ac-2541</strain>
    </source>
</reference>
<dbReference type="AlphaFoldDB" id="A0A4R2IWI6"/>
<dbReference type="Gene3D" id="2.60.120.200">
    <property type="match status" value="1"/>
</dbReference>